<dbReference type="EMBL" id="JANCYW010000001">
    <property type="protein sequence ID" value="KAK4534188.1"/>
    <property type="molecule type" value="Genomic_DNA"/>
</dbReference>
<dbReference type="SUPFAM" id="SSF52540">
    <property type="entry name" value="P-loop containing nucleoside triphosphate hydrolases"/>
    <property type="match status" value="1"/>
</dbReference>
<dbReference type="GO" id="GO:0003924">
    <property type="term" value="F:GTPase activity"/>
    <property type="evidence" value="ECO:0007669"/>
    <property type="project" value="TreeGrafter"/>
</dbReference>
<protein>
    <recommendedName>
        <fullName evidence="1">Sey1/RHD3-like three-helix bundle domain-containing protein</fullName>
    </recommendedName>
</protein>
<dbReference type="PANTHER" id="PTHR45923:SF2">
    <property type="entry name" value="PROTEIN SEY1"/>
    <property type="match status" value="1"/>
</dbReference>
<reference evidence="2 3" key="1">
    <citation type="submission" date="2022-07" db="EMBL/GenBank/DDBJ databases">
        <title>Genome-wide signatures of adaptation to extreme environments.</title>
        <authorList>
            <person name="Cho C.H."/>
            <person name="Yoon H.S."/>
        </authorList>
    </citation>
    <scope>NUCLEOTIDE SEQUENCE [LARGE SCALE GENOMIC DNA]</scope>
    <source>
        <strain evidence="2 3">DBV 063 E5</strain>
    </source>
</reference>
<dbReference type="AlphaFoldDB" id="A0AAV9IQ91"/>
<name>A0AAV9IQ91_CYACA</name>
<keyword evidence="3" id="KW-1185">Reference proteome</keyword>
<dbReference type="InterPro" id="IPR027417">
    <property type="entry name" value="P-loop_NTPase"/>
</dbReference>
<gene>
    <name evidence="2" type="ORF">CDCA_CDCA01G0213</name>
</gene>
<dbReference type="Proteomes" id="UP001301350">
    <property type="component" value="Unassembled WGS sequence"/>
</dbReference>
<dbReference type="Pfam" id="PF20428">
    <property type="entry name" value="Sey1_3HB"/>
    <property type="match status" value="1"/>
</dbReference>
<evidence type="ECO:0000313" key="2">
    <source>
        <dbReference type="EMBL" id="KAK4534188.1"/>
    </source>
</evidence>
<feature type="domain" description="Sey1/RHD3-like three-helix bundle" evidence="1">
    <location>
        <begin position="338"/>
        <end position="458"/>
    </location>
</feature>
<dbReference type="GO" id="GO:0016320">
    <property type="term" value="P:endoplasmic reticulum membrane fusion"/>
    <property type="evidence" value="ECO:0007669"/>
    <property type="project" value="TreeGrafter"/>
</dbReference>
<evidence type="ECO:0000259" key="1">
    <source>
        <dbReference type="Pfam" id="PF20428"/>
    </source>
</evidence>
<dbReference type="PANTHER" id="PTHR45923">
    <property type="entry name" value="PROTEIN SEY1"/>
    <property type="match status" value="1"/>
</dbReference>
<accession>A0AAV9IQ91</accession>
<organism evidence="2 3">
    <name type="scientific">Cyanidium caldarium</name>
    <name type="common">Red alga</name>
    <dbReference type="NCBI Taxonomy" id="2771"/>
    <lineage>
        <taxon>Eukaryota</taxon>
        <taxon>Rhodophyta</taxon>
        <taxon>Bangiophyceae</taxon>
        <taxon>Cyanidiales</taxon>
        <taxon>Cyanidiaceae</taxon>
        <taxon>Cyanidium</taxon>
    </lineage>
</organism>
<dbReference type="GO" id="GO:0005783">
    <property type="term" value="C:endoplasmic reticulum"/>
    <property type="evidence" value="ECO:0007669"/>
    <property type="project" value="TreeGrafter"/>
</dbReference>
<comment type="caution">
    <text evidence="2">The sequence shown here is derived from an EMBL/GenBank/DDBJ whole genome shotgun (WGS) entry which is preliminary data.</text>
</comment>
<dbReference type="Gene3D" id="3.40.50.300">
    <property type="entry name" value="P-loop containing nucleotide triphosphate hydrolases"/>
    <property type="match status" value="1"/>
</dbReference>
<proteinExistence type="predicted"/>
<dbReference type="InterPro" id="IPR008803">
    <property type="entry name" value="RHD3/Sey1"/>
</dbReference>
<dbReference type="InterPro" id="IPR046758">
    <property type="entry name" value="Sey1/RHD3-like_3HB"/>
</dbReference>
<sequence>MNPDTAPKVLQVVDEGGDMIDRSPWFDNEPELGAECYAAVACLGGAASGKSTLLNRLFGTAFAVAPAGRAARLGRTATRGIWVSQAAGRETLLVMDVEGGDGRDGGGRLAQLAARFVASVADVIILNVWYHDLGRYDTVPMAQLRAVLAESARGEGPLLRTGVVVAVHDTDPDAMDSADTVRAQILEDAEEMWAALGNKSAEAASLRVSDVFDFKAVMLPHIRHAADEFDAAVRSCSRRLLEGDEWMAPEFSKGLPADGFAAFSKRLWDGIKSSATRFSGGGGGADALSLSAPGASALDEEVLAAFKCDEVFSELLRNSAEEMADMASQIEEGERVSGFGRRAEELMSKYLNAYDDATPSFAQYATQQRKRTELESVLDTSLQSLFLKQLQLIRENALQHFKTASSSEEVPGDFAFYTADALFQREADDSVRPGSDWSYTNERSDLQQTMAEISARRKQLIHAQIQAAEQQRQAMQYMQLQQAQLQAVQQQQYGGALGNWNIGAAYRPPDTNVNMSLMYQQGRTQLQVSMVPDEQAGLLGPNGFTSGVGPGNLGLSFNVNL</sequence>
<dbReference type="Pfam" id="PF05879">
    <property type="entry name" value="RHD3_GTPase"/>
    <property type="match status" value="1"/>
</dbReference>
<evidence type="ECO:0000313" key="3">
    <source>
        <dbReference type="Proteomes" id="UP001301350"/>
    </source>
</evidence>